<evidence type="ECO:0000256" key="4">
    <source>
        <dbReference type="ARBA" id="ARBA00022723"/>
    </source>
</evidence>
<dbReference type="OrthoDB" id="273089at2759"/>
<feature type="compositionally biased region" description="Polar residues" evidence="10">
    <location>
        <begin position="707"/>
        <end position="716"/>
    </location>
</feature>
<dbReference type="GO" id="GO:0016020">
    <property type="term" value="C:membrane"/>
    <property type="evidence" value="ECO:0007669"/>
    <property type="project" value="UniProtKB-SubCell"/>
</dbReference>
<name>A0A5J4UVM1_9EUKA</name>
<evidence type="ECO:0000256" key="10">
    <source>
        <dbReference type="SAM" id="MobiDB-lite"/>
    </source>
</evidence>
<feature type="transmembrane region" description="Helical" evidence="11">
    <location>
        <begin position="615"/>
        <end position="639"/>
    </location>
</feature>
<keyword evidence="8 11" id="KW-1133">Transmembrane helix</keyword>
<evidence type="ECO:0000313" key="13">
    <source>
        <dbReference type="EMBL" id="KAA6373921.1"/>
    </source>
</evidence>
<proteinExistence type="predicted"/>
<dbReference type="PANTHER" id="PTHR46065:SF3">
    <property type="entry name" value="FI20425P1"/>
    <property type="match status" value="1"/>
</dbReference>
<protein>
    <recommendedName>
        <fullName evidence="12">RING-CH-type domain-containing protein</fullName>
    </recommendedName>
</protein>
<feature type="transmembrane region" description="Helical" evidence="11">
    <location>
        <begin position="651"/>
        <end position="672"/>
    </location>
</feature>
<gene>
    <name evidence="13" type="ORF">EZS28_030553</name>
</gene>
<feature type="domain" description="RING-CH-type" evidence="12">
    <location>
        <begin position="524"/>
        <end position="589"/>
    </location>
</feature>
<dbReference type="EMBL" id="SNRW01012364">
    <property type="protein sequence ID" value="KAA6373921.1"/>
    <property type="molecule type" value="Genomic_DNA"/>
</dbReference>
<dbReference type="SMART" id="SM00744">
    <property type="entry name" value="RINGv"/>
    <property type="match status" value="1"/>
</dbReference>
<evidence type="ECO:0000256" key="6">
    <source>
        <dbReference type="ARBA" id="ARBA00022786"/>
    </source>
</evidence>
<keyword evidence="2" id="KW-0808">Transferase</keyword>
<comment type="subcellular location">
    <subcellularLocation>
        <location evidence="1">Membrane</location>
        <topology evidence="1">Multi-pass membrane protein</topology>
    </subcellularLocation>
</comment>
<evidence type="ECO:0000259" key="12">
    <source>
        <dbReference type="PROSITE" id="PS51292"/>
    </source>
</evidence>
<dbReference type="AlphaFoldDB" id="A0A5J4UVM1"/>
<comment type="caution">
    <text evidence="13">The sequence shown here is derived from an EMBL/GenBank/DDBJ whole genome shotgun (WGS) entry which is preliminary data.</text>
</comment>
<evidence type="ECO:0000256" key="11">
    <source>
        <dbReference type="SAM" id="Phobius"/>
    </source>
</evidence>
<keyword evidence="5" id="KW-0863">Zinc-finger</keyword>
<organism evidence="13 14">
    <name type="scientific">Streblomastix strix</name>
    <dbReference type="NCBI Taxonomy" id="222440"/>
    <lineage>
        <taxon>Eukaryota</taxon>
        <taxon>Metamonada</taxon>
        <taxon>Preaxostyla</taxon>
        <taxon>Oxymonadida</taxon>
        <taxon>Streblomastigidae</taxon>
        <taxon>Streblomastix</taxon>
    </lineage>
</organism>
<dbReference type="Proteomes" id="UP000324800">
    <property type="component" value="Unassembled WGS sequence"/>
</dbReference>
<evidence type="ECO:0000256" key="7">
    <source>
        <dbReference type="ARBA" id="ARBA00022833"/>
    </source>
</evidence>
<evidence type="ECO:0000256" key="9">
    <source>
        <dbReference type="ARBA" id="ARBA00023136"/>
    </source>
</evidence>
<evidence type="ECO:0000256" key="1">
    <source>
        <dbReference type="ARBA" id="ARBA00004141"/>
    </source>
</evidence>
<dbReference type="SUPFAM" id="SSF57850">
    <property type="entry name" value="RING/U-box"/>
    <property type="match status" value="1"/>
</dbReference>
<feature type="non-terminal residue" evidence="13">
    <location>
        <position position="1"/>
    </location>
</feature>
<dbReference type="CDD" id="cd16495">
    <property type="entry name" value="RING_CH-C4HC3_MARCH"/>
    <property type="match status" value="1"/>
</dbReference>
<accession>A0A5J4UVM1</accession>
<feature type="region of interest" description="Disordered" evidence="10">
    <location>
        <begin position="702"/>
        <end position="723"/>
    </location>
</feature>
<evidence type="ECO:0000256" key="3">
    <source>
        <dbReference type="ARBA" id="ARBA00022692"/>
    </source>
</evidence>
<keyword evidence="7" id="KW-0862">Zinc</keyword>
<feature type="region of interest" description="Disordered" evidence="10">
    <location>
        <begin position="44"/>
        <end position="91"/>
    </location>
</feature>
<keyword evidence="9 11" id="KW-0472">Membrane</keyword>
<dbReference type="InterPro" id="IPR011016">
    <property type="entry name" value="Znf_RING-CH"/>
</dbReference>
<dbReference type="GO" id="GO:0016740">
    <property type="term" value="F:transferase activity"/>
    <property type="evidence" value="ECO:0007669"/>
    <property type="project" value="UniProtKB-KW"/>
</dbReference>
<dbReference type="Pfam" id="PF12906">
    <property type="entry name" value="RINGv"/>
    <property type="match status" value="1"/>
</dbReference>
<keyword evidence="4" id="KW-0479">Metal-binding</keyword>
<evidence type="ECO:0000256" key="8">
    <source>
        <dbReference type="ARBA" id="ARBA00022989"/>
    </source>
</evidence>
<reference evidence="13 14" key="1">
    <citation type="submission" date="2019-03" db="EMBL/GenBank/DDBJ databases">
        <title>Single cell metagenomics reveals metabolic interactions within the superorganism composed of flagellate Streblomastix strix and complex community of Bacteroidetes bacteria on its surface.</title>
        <authorList>
            <person name="Treitli S.C."/>
            <person name="Kolisko M."/>
            <person name="Husnik F."/>
            <person name="Keeling P."/>
            <person name="Hampl V."/>
        </authorList>
    </citation>
    <scope>NUCLEOTIDE SEQUENCE [LARGE SCALE GENOMIC DNA]</scope>
    <source>
        <strain evidence="13">ST1C</strain>
    </source>
</reference>
<dbReference type="InterPro" id="IPR013083">
    <property type="entry name" value="Znf_RING/FYVE/PHD"/>
</dbReference>
<evidence type="ECO:0000313" key="14">
    <source>
        <dbReference type="Proteomes" id="UP000324800"/>
    </source>
</evidence>
<dbReference type="Gene3D" id="3.30.40.10">
    <property type="entry name" value="Zinc/RING finger domain, C3HC4 (zinc finger)"/>
    <property type="match status" value="1"/>
</dbReference>
<dbReference type="GO" id="GO:0008270">
    <property type="term" value="F:zinc ion binding"/>
    <property type="evidence" value="ECO:0007669"/>
    <property type="project" value="UniProtKB-KW"/>
</dbReference>
<sequence>SLAQTGWIEASFGIREEGEPLIIVGKLRIKARLMNIVNVLGSSTQQSSIQAQPSNTDTGGASGATIIQSTSNSAKIQSQSQNNNPTGSQTIQIPLDTFKAPSGTKISIDPPELTEKQEADWIALKKNPNTKISFNVEKAKLPIQVLLDKVIMLDKAIGQNIILLIDFTSIEFGTRKTAQKARENSYGVYLRFIFPPNIEFVTPIASLISKPNTSGPIQLTFPYLQQNFQLPFSPLSKDNVDLLLKQTLTIEVHGHAASHSAEVKSKDDREIAQLREVLAQRKQETIKTIVAMKAQDDDIQKTLQEIDYYTGEINKLESGGKSSSCTVHGHGEETDGYPNFRLMERRIDNELSQLAKIVSTSSFVTAKRQIENDIESLFQMRSEILTLSQQQSSRKRDYWNRVASDIEQKCTQFRTTLQIYELQIQEDTRRRNREELFNDEGPEDMQILGRASDRERLLDIHTKLRDTNRQADEVLSGLQDDGELLSRMRQTKIERAMSSVGLSAETVRMISRQARENKALVIGEQDDQQEQCRICRSNDEDMVLCRPCHCAGSIGLIHLECLSEWIQVCQQQNKNWKTCEICHSEYQLEYRTRPITQWNRLKLNENEGYKITAEIIALIAFVLLGGYCMLTYIIIYGLYTQVTYVNIFTEIMNACVSLFFLTLAWIMIKSLLKLLIRWKNQNVALFPKDGVEVVRRRRRRETADNEIGNSSSSSQNTHHDDPN</sequence>
<dbReference type="PANTHER" id="PTHR46065">
    <property type="entry name" value="E3 UBIQUITIN-PROTEIN LIGASE MARCH 2/3 FAMILY MEMBER"/>
    <property type="match status" value="1"/>
</dbReference>
<keyword evidence="3 11" id="KW-0812">Transmembrane</keyword>
<keyword evidence="6" id="KW-0833">Ubl conjugation pathway</keyword>
<evidence type="ECO:0000256" key="5">
    <source>
        <dbReference type="ARBA" id="ARBA00022771"/>
    </source>
</evidence>
<evidence type="ECO:0000256" key="2">
    <source>
        <dbReference type="ARBA" id="ARBA00022679"/>
    </source>
</evidence>
<dbReference type="PROSITE" id="PS51292">
    <property type="entry name" value="ZF_RING_CH"/>
    <property type="match status" value="1"/>
</dbReference>